<keyword evidence="2" id="KW-1133">Transmembrane helix</keyword>
<evidence type="ECO:0000256" key="2">
    <source>
        <dbReference type="SAM" id="Phobius"/>
    </source>
</evidence>
<name>A0ABN9R9B8_9DINO</name>
<accession>A0ABN9R9B8</accession>
<dbReference type="EMBL" id="CAUYUJ010005925">
    <property type="protein sequence ID" value="CAK0815491.1"/>
    <property type="molecule type" value="Genomic_DNA"/>
</dbReference>
<feature type="transmembrane region" description="Helical" evidence="2">
    <location>
        <begin position="236"/>
        <end position="258"/>
    </location>
</feature>
<feature type="transmembrane region" description="Helical" evidence="2">
    <location>
        <begin position="120"/>
        <end position="139"/>
    </location>
</feature>
<protein>
    <submittedName>
        <fullName evidence="3">Uncharacterized protein</fullName>
    </submittedName>
</protein>
<feature type="region of interest" description="Disordered" evidence="1">
    <location>
        <begin position="622"/>
        <end position="668"/>
    </location>
</feature>
<proteinExistence type="predicted"/>
<gene>
    <name evidence="3" type="ORF">PCOR1329_LOCUS18766</name>
</gene>
<keyword evidence="4" id="KW-1185">Reference proteome</keyword>
<keyword evidence="2" id="KW-0472">Membrane</keyword>
<keyword evidence="2" id="KW-0812">Transmembrane</keyword>
<feature type="transmembrane region" description="Helical" evidence="2">
    <location>
        <begin position="91"/>
        <end position="108"/>
    </location>
</feature>
<feature type="region of interest" description="Disordered" evidence="1">
    <location>
        <begin position="396"/>
        <end position="415"/>
    </location>
</feature>
<organism evidence="3 4">
    <name type="scientific">Prorocentrum cordatum</name>
    <dbReference type="NCBI Taxonomy" id="2364126"/>
    <lineage>
        <taxon>Eukaryota</taxon>
        <taxon>Sar</taxon>
        <taxon>Alveolata</taxon>
        <taxon>Dinophyceae</taxon>
        <taxon>Prorocentrales</taxon>
        <taxon>Prorocentraceae</taxon>
        <taxon>Prorocentrum</taxon>
    </lineage>
</organism>
<feature type="transmembrane region" description="Helical" evidence="2">
    <location>
        <begin position="17"/>
        <end position="35"/>
    </location>
</feature>
<sequence length="668" mass="72134">MEAAPQNYSEEGTRRTAFTSMCALWFVLGSCVLLVRMARQARRASVASYLGQLAGLCRGAVRLLAGSAGGPAAKQVAQELQKRRLVRAHASLPYVCAAIQGVLTLGLVRSAHVASRPNSVVQDICLMVCSYIFLFLWAFPQSLTSRTLDAWSCLVVAVLVLYVSPFASEEAFAASSSLLPFAATLVMCSFNMNGRLNFIWLLAVSLSICSTIYFGFESPLRNEDCLPPRAQRASQVLTATCVFAIVIAFFHTSVYRVVQYDIEANISRNELKAARSVLRSVCDAVVELDSDFRLQDGSSELVDMLLLNPLRNFIGEDLRQFLASQQDREKFSAQMRKAGLLSEDAVGLSAAFHVAMKDSSSIPLDVEVFCVSFVNREGRAAYFVGIREFTDTAPMLRGSAPETTRRGGRRAGPRNACTARLSPLAALADPTAALSGQASSDTLSEASSPHGSWEDLGAEAELVAWVDVLTPGYSVRLETPAFAQYVDAPGELLAAVRRSQHEELITWVQEAYLALLQEGADPAPREYHRRLHLRSPAQQRGAHGSRGPRPMLSALLRLDLALPSDGQDHGRGVVRIVLWDLLRGRRGRRGARKLSSCGTPPAIARAASGQLLAQEQLSRAASLAGGAARPDAAGGQEHLEDPSSPPPGGGPAARPLQVMELGRGFRSL</sequence>
<comment type="caution">
    <text evidence="3">The sequence shown here is derived from an EMBL/GenBank/DDBJ whole genome shotgun (WGS) entry which is preliminary data.</text>
</comment>
<reference evidence="3" key="1">
    <citation type="submission" date="2023-10" db="EMBL/GenBank/DDBJ databases">
        <authorList>
            <person name="Chen Y."/>
            <person name="Shah S."/>
            <person name="Dougan E. K."/>
            <person name="Thang M."/>
            <person name="Chan C."/>
        </authorList>
    </citation>
    <scope>NUCLEOTIDE SEQUENCE [LARGE SCALE GENOMIC DNA]</scope>
</reference>
<feature type="compositionally biased region" description="Low complexity" evidence="1">
    <location>
        <begin position="622"/>
        <end position="635"/>
    </location>
</feature>
<feature type="transmembrane region" description="Helical" evidence="2">
    <location>
        <begin position="148"/>
        <end position="165"/>
    </location>
</feature>
<evidence type="ECO:0000256" key="1">
    <source>
        <dbReference type="SAM" id="MobiDB-lite"/>
    </source>
</evidence>
<evidence type="ECO:0000313" key="4">
    <source>
        <dbReference type="Proteomes" id="UP001189429"/>
    </source>
</evidence>
<dbReference type="Proteomes" id="UP001189429">
    <property type="component" value="Unassembled WGS sequence"/>
</dbReference>
<evidence type="ECO:0000313" key="3">
    <source>
        <dbReference type="EMBL" id="CAK0815491.1"/>
    </source>
</evidence>
<feature type="transmembrane region" description="Helical" evidence="2">
    <location>
        <begin position="197"/>
        <end position="216"/>
    </location>
</feature>